<evidence type="ECO:0000313" key="2">
    <source>
        <dbReference type="EMBL" id="MBC8749285.1"/>
    </source>
</evidence>
<evidence type="ECO:0000256" key="1">
    <source>
        <dbReference type="SAM" id="Phobius"/>
    </source>
</evidence>
<organism evidence="2 3">
    <name type="scientific">Paraburkholderia podalyriae</name>
    <dbReference type="NCBI Taxonomy" id="1938811"/>
    <lineage>
        <taxon>Bacteria</taxon>
        <taxon>Pseudomonadati</taxon>
        <taxon>Pseudomonadota</taxon>
        <taxon>Betaproteobacteria</taxon>
        <taxon>Burkholderiales</taxon>
        <taxon>Burkholderiaceae</taxon>
        <taxon>Paraburkholderia</taxon>
    </lineage>
</organism>
<keyword evidence="1" id="KW-1133">Transmembrane helix</keyword>
<feature type="transmembrane region" description="Helical" evidence="1">
    <location>
        <begin position="83"/>
        <end position="102"/>
    </location>
</feature>
<dbReference type="Proteomes" id="UP000736373">
    <property type="component" value="Unassembled WGS sequence"/>
</dbReference>
<evidence type="ECO:0008006" key="4">
    <source>
        <dbReference type="Google" id="ProtNLM"/>
    </source>
</evidence>
<reference evidence="2 3" key="1">
    <citation type="submission" date="2019-09" db="EMBL/GenBank/DDBJ databases">
        <title>Paraburkholderia podalyriae sp. nov., A South African Podalyria-associated rhizobium.</title>
        <authorList>
            <person name="Mavima L."/>
            <person name="Beukes C.W."/>
            <person name="Palmer M."/>
            <person name="De Meyer S.E."/>
            <person name="James E.K."/>
            <person name="Maluk M."/>
            <person name="Avontuur J.R."/>
            <person name="Chan W.Y."/>
            <person name="Venter S.N."/>
            <person name="Steenkamp E.T."/>
        </authorList>
    </citation>
    <scope>NUCLEOTIDE SEQUENCE [LARGE SCALE GENOMIC DNA]</scope>
    <source>
        <strain evidence="2 3">WC7.3b</strain>
    </source>
</reference>
<proteinExistence type="predicted"/>
<keyword evidence="1" id="KW-0472">Membrane</keyword>
<keyword evidence="1" id="KW-0812">Transmembrane</keyword>
<evidence type="ECO:0000313" key="3">
    <source>
        <dbReference type="Proteomes" id="UP000736373"/>
    </source>
</evidence>
<feature type="transmembrane region" description="Helical" evidence="1">
    <location>
        <begin position="12"/>
        <end position="30"/>
    </location>
</feature>
<protein>
    <recommendedName>
        <fullName evidence="4">DUF4386 family protein</fullName>
    </recommendedName>
</protein>
<dbReference type="RefSeq" id="WP_187636293.1">
    <property type="nucleotide sequence ID" value="NZ_VZQQ01000019.1"/>
</dbReference>
<feature type="transmembrane region" description="Helical" evidence="1">
    <location>
        <begin position="191"/>
        <end position="209"/>
    </location>
</feature>
<comment type="caution">
    <text evidence="2">The sequence shown here is derived from an EMBL/GenBank/DDBJ whole genome shotgun (WGS) entry which is preliminary data.</text>
</comment>
<feature type="transmembrane region" description="Helical" evidence="1">
    <location>
        <begin position="166"/>
        <end position="185"/>
    </location>
</feature>
<name>A0ABR7PSS4_9BURK</name>
<feature type="transmembrane region" description="Helical" evidence="1">
    <location>
        <begin position="137"/>
        <end position="159"/>
    </location>
</feature>
<accession>A0ABR7PSS4</accession>
<sequence>MPQPAIASRPRLSAAAMAISGLLFVLYPAIRPFSDETSLQGATAFATGQWLVAHMLAMVAFTLLPLGLLGLHSSLQRTAVERGGYWAVVLSLIGTGLTLPFYGGEAYGLHAIGQQALIQRSAAVLRLAADVRSGPGVAMFIVGLLLLAIAAIIVAITIWRSVTYPRWSGVPLAVGLALYIPQFLGTQPLRLAHGLLVGIGCWWIAAGIWNRGARQCSQATQVNP</sequence>
<gene>
    <name evidence="2" type="ORF">F6X42_22660</name>
</gene>
<feature type="transmembrane region" description="Helical" evidence="1">
    <location>
        <begin position="50"/>
        <end position="71"/>
    </location>
</feature>
<keyword evidence="3" id="KW-1185">Reference proteome</keyword>
<dbReference type="EMBL" id="VZQQ01000019">
    <property type="protein sequence ID" value="MBC8749285.1"/>
    <property type="molecule type" value="Genomic_DNA"/>
</dbReference>